<dbReference type="EMBL" id="JAVIKH010000006">
    <property type="protein sequence ID" value="MDX8335986.1"/>
    <property type="molecule type" value="Genomic_DNA"/>
</dbReference>
<reference evidence="3" key="1">
    <citation type="submission" date="2023-07" db="EMBL/GenBank/DDBJ databases">
        <authorList>
            <person name="Colorado M.A."/>
            <person name="Villamil L.M."/>
            <person name="Melo J.F."/>
            <person name="Rodriguez J.A."/>
            <person name="Ruiz R.Y."/>
        </authorList>
    </citation>
    <scope>NUCLEOTIDE SEQUENCE [LARGE SCALE GENOMIC DNA]</scope>
    <source>
        <strain evidence="3">C33</strain>
    </source>
</reference>
<feature type="chain" id="PRO_5046000910" evidence="1">
    <location>
        <begin position="19"/>
        <end position="135"/>
    </location>
</feature>
<evidence type="ECO:0000313" key="2">
    <source>
        <dbReference type="EMBL" id="MDX8335986.1"/>
    </source>
</evidence>
<dbReference type="Proteomes" id="UP001279681">
    <property type="component" value="Unassembled WGS sequence"/>
</dbReference>
<accession>A0ABU4W8Z0</accession>
<feature type="signal peptide" evidence="1">
    <location>
        <begin position="1"/>
        <end position="18"/>
    </location>
</feature>
<protein>
    <submittedName>
        <fullName evidence="2">Uncharacterized protein</fullName>
    </submittedName>
</protein>
<name>A0ABU4W8Z0_9FUSO</name>
<proteinExistence type="predicted"/>
<evidence type="ECO:0000313" key="3">
    <source>
        <dbReference type="Proteomes" id="UP001279681"/>
    </source>
</evidence>
<dbReference type="RefSeq" id="WP_320313391.1">
    <property type="nucleotide sequence ID" value="NZ_JAVIKH010000006.1"/>
</dbReference>
<keyword evidence="3" id="KW-1185">Reference proteome</keyword>
<keyword evidence="1" id="KW-0732">Signal</keyword>
<organism evidence="2 3">
    <name type="scientific">Candidatus Cetobacterium colombiensis</name>
    <dbReference type="NCBI Taxonomy" id="3073100"/>
    <lineage>
        <taxon>Bacteria</taxon>
        <taxon>Fusobacteriati</taxon>
        <taxon>Fusobacteriota</taxon>
        <taxon>Fusobacteriia</taxon>
        <taxon>Fusobacteriales</taxon>
        <taxon>Fusobacteriaceae</taxon>
        <taxon>Cetobacterium</taxon>
    </lineage>
</organism>
<sequence length="135" mass="14781">MKKFLAILGVLTSMNLFAADIVKDNVTTPTDKIGMFVQNSNAFFALQAKSGAVVTFGLPKSVLVNTLKDGKARYEIPGVIANANKPEESALQFYHLQFDKNAGVLILDFSGTEDYIVFDKDEVKNFGEILERGVS</sequence>
<gene>
    <name evidence="2" type="ORF">RFV38_05670</name>
</gene>
<evidence type="ECO:0000256" key="1">
    <source>
        <dbReference type="SAM" id="SignalP"/>
    </source>
</evidence>
<comment type="caution">
    <text evidence="2">The sequence shown here is derived from an EMBL/GenBank/DDBJ whole genome shotgun (WGS) entry which is preliminary data.</text>
</comment>